<reference evidence="1 2" key="1">
    <citation type="submission" date="2020-04" db="EMBL/GenBank/DDBJ databases">
        <title>Metagenomic profiling of ammonia- and methane-oxidizing microorganisms in a Dutch drinking water treatment plant.</title>
        <authorList>
            <person name="Poghosyan L."/>
            <person name="Leucker S."/>
        </authorList>
    </citation>
    <scope>NUCLEOTIDE SEQUENCE [LARGE SCALE GENOMIC DNA]</scope>
    <source>
        <strain evidence="1">S-RSF-IL-03</strain>
    </source>
</reference>
<protein>
    <submittedName>
        <fullName evidence="1">Uncharacterized protein</fullName>
    </submittedName>
</protein>
<dbReference type="Proteomes" id="UP000580839">
    <property type="component" value="Unassembled WGS sequence"/>
</dbReference>
<comment type="caution">
    <text evidence="1">The sequence shown here is derived from an EMBL/GenBank/DDBJ whole genome shotgun (WGS) entry which is preliminary data.</text>
</comment>
<name>A0A849SPU4_UNCEI</name>
<evidence type="ECO:0000313" key="2">
    <source>
        <dbReference type="Proteomes" id="UP000580839"/>
    </source>
</evidence>
<dbReference type="AlphaFoldDB" id="A0A849SPU4"/>
<gene>
    <name evidence="1" type="ORF">HOP12_10915</name>
</gene>
<evidence type="ECO:0000313" key="1">
    <source>
        <dbReference type="EMBL" id="NOT34664.1"/>
    </source>
</evidence>
<dbReference type="EMBL" id="JABFRW010000136">
    <property type="protein sequence ID" value="NOT34664.1"/>
    <property type="molecule type" value="Genomic_DNA"/>
</dbReference>
<accession>A0A849SPU4</accession>
<proteinExistence type="predicted"/>
<sequence length="191" mass="21545">MSVRPLSERIGQEMEWECTSFWGTCWELRAGSEVMAKVSRVKWWSERMVATLEARSYRVATNWRSHLRVFDADRARDPHAAPLLVYVPIGLRRDEAAKRAGLGASLQQGRLMRGGQLVAWVRRPRFFGRSYELVDPAGQVLANFETLGGAFRVCRQVRVTIAARARGLEGLSLLVMLAGWAVICGRRPKSS</sequence>
<organism evidence="1 2">
    <name type="scientific">Eiseniibacteriota bacterium</name>
    <dbReference type="NCBI Taxonomy" id="2212470"/>
    <lineage>
        <taxon>Bacteria</taxon>
        <taxon>Candidatus Eiseniibacteriota</taxon>
    </lineage>
</organism>